<comment type="pathway">
    <text evidence="3 8">Sulfur metabolism; glutathione metabolism.</text>
</comment>
<sequence length="629" mass="68853">MWQDKALGQNLEHQPLLPTASSPRKRRQWTRTLRLLAVPIVIATLLSTFTIFNLFSREPEQRNTFKSGTDNPAYLVRSRHGAVATENRVCSDIGVQTLKDGGNALDAAIASALCIGVVNPFSSGIGGGGFMTIRVPPAKPDLSSEVWTVDFREKAPAGANTTMYEKGTNASQIGGLSVAVPGELRGFQVAHEKWGSLPWKQLVLPSVELAAGFKVGVELGRRIPWFADLMLTNPDWTSIFAPGGVFLKENDILRRTNLSRTLLTIASEGADAFYKGPIADSLIRKIQATGGIVTHKDMEEYTVDVYPSLQGTYLDKKVYVPKAPTSGPVLLHMLNILEHYDLTERTGVNTHRIVEALKYGFAARTRISDPLYRNDTSIIAEIPSKDFAASVVRNLTDDRTHSPEYYNPEYDVKMDHGTVSHIPTLETKSRPTSPSFLKQHVSVVDHNGMATSLTSTINLIFGSQVLDPETGVILNDEMDDFSVPGTPNGFGLWPSPYNYPEPHKKPLSSTVPTIIENSDGSFHLAIGGSGGSIIFGAVFQVFLNLQHWGMNIGEAIESGRLHDQLYPETTLVDDTYPKDLTEDLMLRGHNLTVLDVNRVAGVINAVMRDDDGSFYAASDSRKNGIAAGY</sequence>
<evidence type="ECO:0000256" key="9">
    <source>
        <dbReference type="SAM" id="MobiDB-lite"/>
    </source>
</evidence>
<comment type="caution">
    <text evidence="11">The sequence shown here is derived from an EMBL/GenBank/DDBJ whole genome shotgun (WGS) entry which is preliminary data.</text>
</comment>
<dbReference type="GO" id="GO:0036374">
    <property type="term" value="F:glutathione hydrolase activity"/>
    <property type="evidence" value="ECO:0007669"/>
    <property type="project" value="UniProtKB-UniRule"/>
</dbReference>
<evidence type="ECO:0000256" key="1">
    <source>
        <dbReference type="ARBA" id="ARBA00001049"/>
    </source>
</evidence>
<evidence type="ECO:0000313" key="11">
    <source>
        <dbReference type="EMBL" id="KAK7045581.1"/>
    </source>
</evidence>
<comment type="catalytic activity">
    <reaction evidence="5 8">
        <text>an N-terminal (5-L-glutamyl)-[peptide] + an alpha-amino acid = 5-L-glutamyl amino acid + an N-terminal L-alpha-aminoacyl-[peptide]</text>
        <dbReference type="Rhea" id="RHEA:23904"/>
        <dbReference type="Rhea" id="RHEA-COMP:9780"/>
        <dbReference type="Rhea" id="RHEA-COMP:9795"/>
        <dbReference type="ChEBI" id="CHEBI:77644"/>
        <dbReference type="ChEBI" id="CHEBI:78597"/>
        <dbReference type="ChEBI" id="CHEBI:78599"/>
        <dbReference type="ChEBI" id="CHEBI:78608"/>
        <dbReference type="EC" id="2.3.2.2"/>
    </reaction>
</comment>
<dbReference type="FunFam" id="3.60.20.40:FF:000001">
    <property type="entry name" value="Gamma-glutamyltranspeptidase 1"/>
    <property type="match status" value="1"/>
</dbReference>
<organism evidence="11 12">
    <name type="scientific">Paramarasmius palmivorus</name>
    <dbReference type="NCBI Taxonomy" id="297713"/>
    <lineage>
        <taxon>Eukaryota</taxon>
        <taxon>Fungi</taxon>
        <taxon>Dikarya</taxon>
        <taxon>Basidiomycota</taxon>
        <taxon>Agaricomycotina</taxon>
        <taxon>Agaricomycetes</taxon>
        <taxon>Agaricomycetidae</taxon>
        <taxon>Agaricales</taxon>
        <taxon>Marasmiineae</taxon>
        <taxon>Marasmiaceae</taxon>
        <taxon>Paramarasmius</taxon>
    </lineage>
</organism>
<evidence type="ECO:0000256" key="10">
    <source>
        <dbReference type="SAM" id="Phobius"/>
    </source>
</evidence>
<feature type="region of interest" description="Disordered" evidence="9">
    <location>
        <begin position="1"/>
        <end position="23"/>
    </location>
</feature>
<evidence type="ECO:0000256" key="4">
    <source>
        <dbReference type="ARBA" id="ARBA00009381"/>
    </source>
</evidence>
<dbReference type="SUPFAM" id="SSF56235">
    <property type="entry name" value="N-terminal nucleophile aminohydrolases (Ntn hydrolases)"/>
    <property type="match status" value="1"/>
</dbReference>
<feature type="binding site" evidence="7">
    <location>
        <position position="152"/>
    </location>
    <ligand>
        <name>L-glutamate</name>
        <dbReference type="ChEBI" id="CHEBI:29985"/>
    </ligand>
</feature>
<comment type="catalytic activity">
    <reaction evidence="2 8">
        <text>glutathione + H2O = L-cysteinylglycine + L-glutamate</text>
        <dbReference type="Rhea" id="RHEA:28807"/>
        <dbReference type="ChEBI" id="CHEBI:15377"/>
        <dbReference type="ChEBI" id="CHEBI:29985"/>
        <dbReference type="ChEBI" id="CHEBI:57925"/>
        <dbReference type="ChEBI" id="CHEBI:61694"/>
        <dbReference type="EC" id="3.4.19.13"/>
    </reaction>
</comment>
<dbReference type="PANTHER" id="PTHR11686:SF9">
    <property type="entry name" value="RE13973P"/>
    <property type="match status" value="1"/>
</dbReference>
<comment type="catalytic activity">
    <reaction evidence="1 8">
        <text>an S-substituted glutathione + H2O = an S-substituted L-cysteinylglycine + L-glutamate</text>
        <dbReference type="Rhea" id="RHEA:59468"/>
        <dbReference type="ChEBI" id="CHEBI:15377"/>
        <dbReference type="ChEBI" id="CHEBI:29985"/>
        <dbReference type="ChEBI" id="CHEBI:90779"/>
        <dbReference type="ChEBI" id="CHEBI:143103"/>
        <dbReference type="EC" id="3.4.19.13"/>
    </reaction>
</comment>
<dbReference type="PRINTS" id="PR01210">
    <property type="entry name" value="GGTRANSPTASE"/>
</dbReference>
<reference evidence="11 12" key="1">
    <citation type="submission" date="2024-01" db="EMBL/GenBank/DDBJ databases">
        <title>A draft genome for a cacao thread blight-causing isolate of Paramarasmius palmivorus.</title>
        <authorList>
            <person name="Baruah I.K."/>
            <person name="Bukari Y."/>
            <person name="Amoako-Attah I."/>
            <person name="Meinhardt L.W."/>
            <person name="Bailey B.A."/>
            <person name="Cohen S.P."/>
        </authorList>
    </citation>
    <scope>NUCLEOTIDE SEQUENCE [LARGE SCALE GENOMIC DNA]</scope>
    <source>
        <strain evidence="11 12">GH-12</strain>
    </source>
</reference>
<dbReference type="GO" id="GO:0006751">
    <property type="term" value="P:glutathione catabolic process"/>
    <property type="evidence" value="ECO:0007669"/>
    <property type="project" value="UniProtKB-UniRule"/>
</dbReference>
<comment type="function">
    <text evidence="8">Cleaves the gamma-glutamyl peptide bond of glutathione and glutathione conjugates.</text>
</comment>
<keyword evidence="10" id="KW-1133">Transmembrane helix</keyword>
<feature type="binding site" evidence="7">
    <location>
        <position position="480"/>
    </location>
    <ligand>
        <name>L-glutamate</name>
        <dbReference type="ChEBI" id="CHEBI:29985"/>
    </ligand>
</feature>
<proteinExistence type="inferred from homology"/>
<protein>
    <recommendedName>
        <fullName evidence="8">Glutathione hydrolase</fullName>
        <ecNumber evidence="8">2.3.2.2</ecNumber>
        <ecNumber evidence="8">3.4.19.13</ecNumber>
    </recommendedName>
    <alternativeName>
        <fullName evidence="8">Gamma-glutamyltransferase</fullName>
    </alternativeName>
    <alternativeName>
        <fullName evidence="8">Gamma-glutamyltranspeptidase</fullName>
    </alternativeName>
</protein>
<dbReference type="EMBL" id="JAYKXP010000024">
    <property type="protein sequence ID" value="KAK7045581.1"/>
    <property type="molecule type" value="Genomic_DNA"/>
</dbReference>
<keyword evidence="8" id="KW-0808">Transferase</keyword>
<dbReference type="Gene3D" id="1.10.246.130">
    <property type="match status" value="1"/>
</dbReference>
<feature type="binding site" evidence="7">
    <location>
        <begin position="456"/>
        <end position="458"/>
    </location>
    <ligand>
        <name>L-glutamate</name>
        <dbReference type="ChEBI" id="CHEBI:29985"/>
    </ligand>
</feature>
<dbReference type="Pfam" id="PF01019">
    <property type="entry name" value="G_glu_transpept"/>
    <property type="match status" value="1"/>
</dbReference>
<dbReference type="PANTHER" id="PTHR11686">
    <property type="entry name" value="GAMMA GLUTAMYL TRANSPEPTIDASE"/>
    <property type="match status" value="1"/>
</dbReference>
<dbReference type="InterPro" id="IPR043137">
    <property type="entry name" value="GGT_ssub_C"/>
</dbReference>
<dbReference type="InterPro" id="IPR029055">
    <property type="entry name" value="Ntn_hydrolases_N"/>
</dbReference>
<dbReference type="AlphaFoldDB" id="A0AAW0CZZ6"/>
<evidence type="ECO:0000256" key="8">
    <source>
        <dbReference type="RuleBase" id="RU368068"/>
    </source>
</evidence>
<dbReference type="GO" id="GO:0000324">
    <property type="term" value="C:fungal-type vacuole"/>
    <property type="evidence" value="ECO:0007669"/>
    <property type="project" value="TreeGrafter"/>
</dbReference>
<feature type="binding site" evidence="7">
    <location>
        <begin position="508"/>
        <end position="509"/>
    </location>
    <ligand>
        <name>L-glutamate</name>
        <dbReference type="ChEBI" id="CHEBI:29985"/>
    </ligand>
</feature>
<feature type="binding site" evidence="7">
    <location>
        <position position="531"/>
    </location>
    <ligand>
        <name>L-glutamate</name>
        <dbReference type="ChEBI" id="CHEBI:29985"/>
    </ligand>
</feature>
<dbReference type="EC" id="3.4.19.13" evidence="8"/>
<accession>A0AAW0CZZ6</accession>
<keyword evidence="8" id="KW-0378">Hydrolase</keyword>
<evidence type="ECO:0000256" key="5">
    <source>
        <dbReference type="ARBA" id="ARBA00047417"/>
    </source>
</evidence>
<dbReference type="Gene3D" id="3.60.20.40">
    <property type="match status" value="1"/>
</dbReference>
<keyword evidence="10" id="KW-0812">Transmembrane</keyword>
<evidence type="ECO:0000256" key="6">
    <source>
        <dbReference type="PIRSR" id="PIRSR600101-1"/>
    </source>
</evidence>
<feature type="active site" description="Nucleophile" evidence="6">
    <location>
        <position position="418"/>
    </location>
</feature>
<dbReference type="GO" id="GO:0005886">
    <property type="term" value="C:plasma membrane"/>
    <property type="evidence" value="ECO:0007669"/>
    <property type="project" value="TreeGrafter"/>
</dbReference>
<evidence type="ECO:0000256" key="7">
    <source>
        <dbReference type="PIRSR" id="PIRSR600101-2"/>
    </source>
</evidence>
<evidence type="ECO:0000256" key="3">
    <source>
        <dbReference type="ARBA" id="ARBA00005115"/>
    </source>
</evidence>
<dbReference type="EC" id="2.3.2.2" evidence="8"/>
<comment type="similarity">
    <text evidence="4">Belongs to the gamma-glutamyltransferase family.</text>
</comment>
<dbReference type="InterPro" id="IPR000101">
    <property type="entry name" value="GGT_peptidase"/>
</dbReference>
<dbReference type="FunFam" id="1.10.246.130:FF:000001">
    <property type="entry name" value="Gamma-glutamyltransferase 5 isoform 1"/>
    <property type="match status" value="1"/>
</dbReference>
<dbReference type="GO" id="GO:0103068">
    <property type="term" value="F:leukotriene C4 gamma-glutamyl transferase activity"/>
    <property type="evidence" value="ECO:0007669"/>
    <property type="project" value="UniProtKB-EC"/>
</dbReference>
<dbReference type="Proteomes" id="UP001383192">
    <property type="component" value="Unassembled WGS sequence"/>
</dbReference>
<evidence type="ECO:0000256" key="2">
    <source>
        <dbReference type="ARBA" id="ARBA00001089"/>
    </source>
</evidence>
<evidence type="ECO:0000313" key="12">
    <source>
        <dbReference type="Proteomes" id="UP001383192"/>
    </source>
</evidence>
<dbReference type="InterPro" id="IPR043138">
    <property type="entry name" value="GGT_lsub"/>
</dbReference>
<feature type="transmembrane region" description="Helical" evidence="10">
    <location>
        <begin position="33"/>
        <end position="55"/>
    </location>
</feature>
<keyword evidence="8" id="KW-0012">Acyltransferase</keyword>
<keyword evidence="12" id="KW-1185">Reference proteome</keyword>
<keyword evidence="10" id="KW-0472">Membrane</keyword>
<dbReference type="NCBIfam" id="TIGR00066">
    <property type="entry name" value="g_glut_trans"/>
    <property type="match status" value="1"/>
</dbReference>
<name>A0AAW0CZZ6_9AGAR</name>
<gene>
    <name evidence="11" type="ORF">VNI00_007413</name>
</gene>